<dbReference type="KEGG" id="aaco:K1I37_20900"/>
<sequence>MKKRTIGSIALSVIVVVGGGISYFAFSQGKGTSVSTEKPLESKSTPVKSAQNTTAHLISLQAREHTVSSKQAQQYHTIPVITSTGQSKTLDVADSPVVFVSDMDPSILQQLGGGKYKHEPTIVVTWPKPNETVKTELENVQKEAKSLNLKETVVALNGNSKKWITGVPDTYVEKNGKVTEIPGILPANTAYKWTSVFN</sequence>
<gene>
    <name evidence="1" type="ORF">K1I37_20900</name>
</gene>
<evidence type="ECO:0000313" key="2">
    <source>
        <dbReference type="Proteomes" id="UP000829401"/>
    </source>
</evidence>
<protein>
    <submittedName>
        <fullName evidence="1">Uncharacterized protein</fullName>
    </submittedName>
</protein>
<dbReference type="OrthoDB" id="2375824at2"/>
<keyword evidence="1" id="KW-0614">Plasmid</keyword>
<organism evidence="1 2">
    <name type="scientific">Alicyclobacillus acidoterrestris (strain ATCC 49025 / DSM 3922 / CIP 106132 / NCIMB 13137 / GD3B)</name>
    <dbReference type="NCBI Taxonomy" id="1356854"/>
    <lineage>
        <taxon>Bacteria</taxon>
        <taxon>Bacillati</taxon>
        <taxon>Bacillota</taxon>
        <taxon>Bacilli</taxon>
        <taxon>Bacillales</taxon>
        <taxon>Alicyclobacillaceae</taxon>
        <taxon>Alicyclobacillus</taxon>
    </lineage>
</organism>
<reference evidence="2" key="1">
    <citation type="journal article" date="2022" name="G3 (Bethesda)">
        <title>Unveiling the complete genome sequence of Alicyclobacillus acidoterrestris DSM 3922T, a taint-producing strain.</title>
        <authorList>
            <person name="Leonardo I.C."/>
            <person name="Barreto Crespo M.T."/>
            <person name="Gaspar F.B."/>
        </authorList>
    </citation>
    <scope>NUCLEOTIDE SEQUENCE [LARGE SCALE GENOMIC DNA]</scope>
    <source>
        <strain evidence="2">DSM 3922</strain>
    </source>
</reference>
<accession>T0C5S7</accession>
<keyword evidence="2" id="KW-1185">Reference proteome</keyword>
<dbReference type="AlphaFoldDB" id="T0C5S7"/>
<dbReference type="RefSeq" id="WP_021296021.1">
    <property type="nucleotide sequence ID" value="NZ_AURB01000122.1"/>
</dbReference>
<accession>A0A9E7CXM1</accession>
<dbReference type="EMBL" id="CP080468">
    <property type="protein sequence ID" value="UNO51038.1"/>
    <property type="molecule type" value="Genomic_DNA"/>
</dbReference>
<dbReference type="Proteomes" id="UP000829401">
    <property type="component" value="Plasmid pDSM3922.1"/>
</dbReference>
<evidence type="ECO:0000313" key="1">
    <source>
        <dbReference type="EMBL" id="UNO51038.1"/>
    </source>
</evidence>
<proteinExistence type="predicted"/>
<geneLocation type="plasmid" evidence="2">
    <name>pDSM3922.1</name>
</geneLocation>
<name>T0C5S7_ALIAG</name>
<dbReference type="STRING" id="1356854.N007_04870"/>